<dbReference type="PRINTS" id="PR00990">
    <property type="entry name" value="RIBOKINASE"/>
</dbReference>
<name>A0A8T0D3P4_9TREM</name>
<dbReference type="Pfam" id="PF00294">
    <property type="entry name" value="PfkB"/>
    <property type="match status" value="2"/>
</dbReference>
<evidence type="ECO:0000256" key="2">
    <source>
        <dbReference type="ARBA" id="ARBA00022679"/>
    </source>
</evidence>
<dbReference type="InterPro" id="IPR002139">
    <property type="entry name" value="Ribo/fructo_kinase"/>
</dbReference>
<dbReference type="Proteomes" id="UP000699462">
    <property type="component" value="Unassembled WGS sequence"/>
</dbReference>
<feature type="domain" description="Carbohydrate kinase PfkB" evidence="5">
    <location>
        <begin position="227"/>
        <end position="282"/>
    </location>
</feature>
<accession>A0A8T0D3P4</accession>
<dbReference type="GO" id="GO:0006796">
    <property type="term" value="P:phosphate-containing compound metabolic process"/>
    <property type="evidence" value="ECO:0007669"/>
    <property type="project" value="UniProtKB-ARBA"/>
</dbReference>
<dbReference type="PANTHER" id="PTHR10584">
    <property type="entry name" value="SUGAR KINASE"/>
    <property type="match status" value="1"/>
</dbReference>
<proteinExistence type="inferred from homology"/>
<dbReference type="InterPro" id="IPR011611">
    <property type="entry name" value="PfkB_dom"/>
</dbReference>
<reference evidence="6 7" key="1">
    <citation type="submission" date="2019-07" db="EMBL/GenBank/DDBJ databases">
        <title>Annotation for the trematode Paragonimus westermani.</title>
        <authorList>
            <person name="Choi Y.-J."/>
        </authorList>
    </citation>
    <scope>NUCLEOTIDE SEQUENCE [LARGE SCALE GENOMIC DNA]</scope>
    <source>
        <strain evidence="6">180907_Pwestermani</strain>
    </source>
</reference>
<evidence type="ECO:0000313" key="7">
    <source>
        <dbReference type="Proteomes" id="UP000699462"/>
    </source>
</evidence>
<organism evidence="6 7">
    <name type="scientific">Paragonimus westermani</name>
    <dbReference type="NCBI Taxonomy" id="34504"/>
    <lineage>
        <taxon>Eukaryota</taxon>
        <taxon>Metazoa</taxon>
        <taxon>Spiralia</taxon>
        <taxon>Lophotrochozoa</taxon>
        <taxon>Platyhelminthes</taxon>
        <taxon>Trematoda</taxon>
        <taxon>Digenea</taxon>
        <taxon>Plagiorchiida</taxon>
        <taxon>Troglotremata</taxon>
        <taxon>Troglotrematidae</taxon>
        <taxon>Paragonimus</taxon>
    </lineage>
</organism>
<evidence type="ECO:0000313" key="6">
    <source>
        <dbReference type="EMBL" id="KAF8562232.1"/>
    </source>
</evidence>
<evidence type="ECO:0000259" key="5">
    <source>
        <dbReference type="Pfam" id="PF00294"/>
    </source>
</evidence>
<evidence type="ECO:0000256" key="1">
    <source>
        <dbReference type="ARBA" id="ARBA00010688"/>
    </source>
</evidence>
<dbReference type="PROSITE" id="PS00584">
    <property type="entry name" value="PFKB_KINASES_2"/>
    <property type="match status" value="1"/>
</dbReference>
<dbReference type="SUPFAM" id="SSF53613">
    <property type="entry name" value="Ribokinase-like"/>
    <property type="match status" value="1"/>
</dbReference>
<dbReference type="InterPro" id="IPR002173">
    <property type="entry name" value="Carboh/pur_kinase_PfkB_CS"/>
</dbReference>
<dbReference type="GO" id="GO:0005829">
    <property type="term" value="C:cytosol"/>
    <property type="evidence" value="ECO:0007669"/>
    <property type="project" value="TreeGrafter"/>
</dbReference>
<keyword evidence="7" id="KW-1185">Reference proteome</keyword>
<dbReference type="InterPro" id="IPR029056">
    <property type="entry name" value="Ribokinase-like"/>
</dbReference>
<dbReference type="EMBL" id="JTDF01021140">
    <property type="protein sequence ID" value="KAF8562232.1"/>
    <property type="molecule type" value="Genomic_DNA"/>
</dbReference>
<feature type="domain" description="Carbohydrate kinase PfkB" evidence="5">
    <location>
        <begin position="13"/>
        <end position="201"/>
    </location>
</feature>
<evidence type="ECO:0000256" key="4">
    <source>
        <dbReference type="RuleBase" id="RU003704"/>
    </source>
</evidence>
<comment type="caution">
    <text evidence="6">The sequence shown here is derived from an EMBL/GenBank/DDBJ whole genome shotgun (WGS) entry which is preliminary data.</text>
</comment>
<dbReference type="Gene3D" id="3.40.1190.20">
    <property type="match status" value="1"/>
</dbReference>
<evidence type="ECO:0000256" key="3">
    <source>
        <dbReference type="ARBA" id="ARBA00022777"/>
    </source>
</evidence>
<dbReference type="GO" id="GO:0016301">
    <property type="term" value="F:kinase activity"/>
    <property type="evidence" value="ECO:0007669"/>
    <property type="project" value="UniProtKB-KW"/>
</dbReference>
<comment type="similarity">
    <text evidence="1 4">Belongs to the carbohydrate kinase PfkB family.</text>
</comment>
<keyword evidence="2 4" id="KW-0808">Transferase</keyword>
<dbReference type="PANTHER" id="PTHR10584:SF166">
    <property type="entry name" value="RIBOKINASE"/>
    <property type="match status" value="1"/>
</dbReference>
<protein>
    <recommendedName>
        <fullName evidence="5">Carbohydrate kinase PfkB domain-containing protein</fullName>
    </recommendedName>
</protein>
<dbReference type="OrthoDB" id="415590at2759"/>
<dbReference type="AlphaFoldDB" id="A0A8T0D3P4"/>
<keyword evidence="3 4" id="KW-0418">Kinase</keyword>
<sequence length="303" mass="32711">MLFKPEAGRPRECVKETPDASTGVAFITVVRESGENRIIVVPGANMQLSLSDIDSANRQGLLNSRVVVCQFEVDAAATLHALRLAQSNGALTILNPAPPPLPSTESNHEQDYFELLPELLAASDYCCPNETEALQMIHRFVSTVSTVEGSSDGISPLPDEFLICLDWLAEQGVKQPMITLGSKGVAILLDPSKVPTELPVDVTIVQSRKSRKSTTKGAVLLLSAPHIPSVVDTTGAGDSFVGALAYFVSSHPQLSTLEHVRRALWVASQSVRKVGTQSSYPNRDELHPTLFEASVFQWPSADK</sequence>
<gene>
    <name evidence="6" type="ORF">P879_07266</name>
</gene>